<comment type="caution">
    <text evidence="2">The sequence shown here is derived from an EMBL/GenBank/DDBJ whole genome shotgun (WGS) entry which is preliminary data.</text>
</comment>
<evidence type="ECO:0000313" key="3">
    <source>
        <dbReference type="Proteomes" id="UP000604825"/>
    </source>
</evidence>
<accession>A0A811P999</accession>
<feature type="region of interest" description="Disordered" evidence="1">
    <location>
        <begin position="76"/>
        <end position="98"/>
    </location>
</feature>
<dbReference type="EMBL" id="CAJGYO010000006">
    <property type="protein sequence ID" value="CAD6238186.1"/>
    <property type="molecule type" value="Genomic_DNA"/>
</dbReference>
<evidence type="ECO:0000313" key="2">
    <source>
        <dbReference type="EMBL" id="CAD6238186.1"/>
    </source>
</evidence>
<organism evidence="2 3">
    <name type="scientific">Miscanthus lutarioriparius</name>
    <dbReference type="NCBI Taxonomy" id="422564"/>
    <lineage>
        <taxon>Eukaryota</taxon>
        <taxon>Viridiplantae</taxon>
        <taxon>Streptophyta</taxon>
        <taxon>Embryophyta</taxon>
        <taxon>Tracheophyta</taxon>
        <taxon>Spermatophyta</taxon>
        <taxon>Magnoliopsida</taxon>
        <taxon>Liliopsida</taxon>
        <taxon>Poales</taxon>
        <taxon>Poaceae</taxon>
        <taxon>PACMAD clade</taxon>
        <taxon>Panicoideae</taxon>
        <taxon>Andropogonodae</taxon>
        <taxon>Andropogoneae</taxon>
        <taxon>Saccharinae</taxon>
        <taxon>Miscanthus</taxon>
    </lineage>
</organism>
<name>A0A811P999_9POAL</name>
<protein>
    <submittedName>
        <fullName evidence="2">Uncharacterized protein</fullName>
    </submittedName>
</protein>
<proteinExistence type="predicted"/>
<dbReference type="Proteomes" id="UP000604825">
    <property type="component" value="Unassembled WGS sequence"/>
</dbReference>
<reference evidence="2" key="1">
    <citation type="submission" date="2020-10" db="EMBL/GenBank/DDBJ databases">
        <authorList>
            <person name="Han B."/>
            <person name="Lu T."/>
            <person name="Zhao Q."/>
            <person name="Huang X."/>
            <person name="Zhao Y."/>
        </authorList>
    </citation>
    <scope>NUCLEOTIDE SEQUENCE</scope>
</reference>
<feature type="compositionally biased region" description="Basic and acidic residues" evidence="1">
    <location>
        <begin position="82"/>
        <end position="98"/>
    </location>
</feature>
<dbReference type="AlphaFoldDB" id="A0A811P999"/>
<evidence type="ECO:0000256" key="1">
    <source>
        <dbReference type="SAM" id="MobiDB-lite"/>
    </source>
</evidence>
<sequence>MGPPPVQSAHEASAKAEGAMLLSSPNFLRQVSPSSLLAAFPTRPASSGARPPESRLPVWPCALPPLLFRAAELSHVSSHVQENSHERARKVLGEMPAR</sequence>
<gene>
    <name evidence="2" type="ORF">NCGR_LOCUS25487</name>
</gene>
<keyword evidence="3" id="KW-1185">Reference proteome</keyword>